<dbReference type="PANTHER" id="PTHR48423">
    <property type="entry name" value="INTERLEUKIN-27 RECEPTOR SUBUNIT ALPHA"/>
    <property type="match status" value="1"/>
</dbReference>
<reference evidence="11" key="1">
    <citation type="submission" date="2025-08" db="UniProtKB">
        <authorList>
            <consortium name="Ensembl"/>
        </authorList>
    </citation>
    <scope>IDENTIFICATION</scope>
</reference>
<evidence type="ECO:0000256" key="6">
    <source>
        <dbReference type="ARBA" id="ARBA00022989"/>
    </source>
</evidence>
<dbReference type="PANTHER" id="PTHR48423:SF1">
    <property type="entry name" value="INTERLEUKIN-27 RECEPTOR SUBUNIT ALPHA"/>
    <property type="match status" value="1"/>
</dbReference>
<dbReference type="GO" id="GO:0005886">
    <property type="term" value="C:plasma membrane"/>
    <property type="evidence" value="ECO:0007669"/>
    <property type="project" value="UniProtKB-ARBA"/>
</dbReference>
<proteinExistence type="inferred from homology"/>
<evidence type="ECO:0000313" key="11">
    <source>
        <dbReference type="Ensembl" id="ENSSPUP00000021349.1"/>
    </source>
</evidence>
<evidence type="ECO:0000256" key="2">
    <source>
        <dbReference type="ARBA" id="ARBA00008921"/>
    </source>
</evidence>
<reference evidence="11" key="2">
    <citation type="submission" date="2025-09" db="UniProtKB">
        <authorList>
            <consortium name="Ensembl"/>
        </authorList>
    </citation>
    <scope>IDENTIFICATION</scope>
</reference>
<comment type="subcellular location">
    <subcellularLocation>
        <location evidence="1">Membrane</location>
        <topology evidence="1">Single-pass type I membrane protein</topology>
    </subcellularLocation>
</comment>
<evidence type="ECO:0000256" key="3">
    <source>
        <dbReference type="ARBA" id="ARBA00022692"/>
    </source>
</evidence>
<evidence type="ECO:0000256" key="4">
    <source>
        <dbReference type="ARBA" id="ARBA00022729"/>
    </source>
</evidence>
<accession>A0A8D0HAU0</accession>
<keyword evidence="7" id="KW-0472">Membrane</keyword>
<evidence type="ECO:0000256" key="8">
    <source>
        <dbReference type="ARBA" id="ARBA00023170"/>
    </source>
</evidence>
<dbReference type="Ensembl" id="ENSSPUT00000022762.1">
    <property type="protein sequence ID" value="ENSSPUP00000021349.1"/>
    <property type="gene ID" value="ENSSPUG00000016419.1"/>
</dbReference>
<evidence type="ECO:0000256" key="9">
    <source>
        <dbReference type="ARBA" id="ARBA00023180"/>
    </source>
</evidence>
<dbReference type="AlphaFoldDB" id="A0A8D0HAU0"/>
<protein>
    <recommendedName>
        <fullName evidence="10">Fibronectin type-III domain-containing protein</fullName>
    </recommendedName>
</protein>
<keyword evidence="8" id="KW-0675">Receptor</keyword>
<keyword evidence="4" id="KW-0732">Signal</keyword>
<sequence>SCVPSEILRALPCLPPQVFDLKAARGVILGYPVTFRDGGTVTHLERPCCNATLPRSATYAWVSARNSVGQSPPGNLSLERTDLPAPQRVQVQVETLGLNVSWEQSELPEEHLVEWAPEGNGSREAPLSWIRRLGNHHSALLTGDFKPHVPYRVRVYGLYPQGVGVSEPTRAYIQEGAPSGWPRELRDRMLSKTVFLISWKEIPLAQQHGHLTCYTLYLRSSSGESHVYGPSEWGPVRPPIARALWGEGAGVYSVG</sequence>
<dbReference type="InterPro" id="IPR052672">
    <property type="entry name" value="Type1_Cytokine_Rcpt_Type2"/>
</dbReference>
<evidence type="ECO:0000313" key="12">
    <source>
        <dbReference type="Proteomes" id="UP000694392"/>
    </source>
</evidence>
<dbReference type="GeneTree" id="ENSGT00940000159829"/>
<dbReference type="InterPro" id="IPR003961">
    <property type="entry name" value="FN3_dom"/>
</dbReference>
<dbReference type="Gene3D" id="2.60.40.10">
    <property type="entry name" value="Immunoglobulins"/>
    <property type="match status" value="2"/>
</dbReference>
<dbReference type="PROSITE" id="PS50853">
    <property type="entry name" value="FN3"/>
    <property type="match status" value="1"/>
</dbReference>
<comment type="similarity">
    <text evidence="2">Belongs to the type I cytokine receptor family. Type 2 subfamily.</text>
</comment>
<feature type="domain" description="Fibronectin type-III" evidence="10">
    <location>
        <begin position="85"/>
        <end position="180"/>
    </location>
</feature>
<keyword evidence="9" id="KW-0325">Glycoprotein</keyword>
<name>A0A8D0HAU0_SPHPU</name>
<dbReference type="Proteomes" id="UP000694392">
    <property type="component" value="Unplaced"/>
</dbReference>
<keyword evidence="12" id="KW-1185">Reference proteome</keyword>
<evidence type="ECO:0000256" key="1">
    <source>
        <dbReference type="ARBA" id="ARBA00004479"/>
    </source>
</evidence>
<dbReference type="SUPFAM" id="SSF49265">
    <property type="entry name" value="Fibronectin type III"/>
    <property type="match status" value="1"/>
</dbReference>
<dbReference type="InterPro" id="IPR013783">
    <property type="entry name" value="Ig-like_fold"/>
</dbReference>
<dbReference type="OMA" id="RSATYAW"/>
<organism evidence="11 12">
    <name type="scientific">Sphenodon punctatus</name>
    <name type="common">Tuatara</name>
    <name type="synonym">Hatteria punctata</name>
    <dbReference type="NCBI Taxonomy" id="8508"/>
    <lineage>
        <taxon>Eukaryota</taxon>
        <taxon>Metazoa</taxon>
        <taxon>Chordata</taxon>
        <taxon>Craniata</taxon>
        <taxon>Vertebrata</taxon>
        <taxon>Euteleostomi</taxon>
        <taxon>Lepidosauria</taxon>
        <taxon>Sphenodontia</taxon>
        <taxon>Sphenodontidae</taxon>
        <taxon>Sphenodon</taxon>
    </lineage>
</organism>
<evidence type="ECO:0000256" key="5">
    <source>
        <dbReference type="ARBA" id="ARBA00022737"/>
    </source>
</evidence>
<keyword evidence="6" id="KW-1133">Transmembrane helix</keyword>
<evidence type="ECO:0000256" key="7">
    <source>
        <dbReference type="ARBA" id="ARBA00023136"/>
    </source>
</evidence>
<evidence type="ECO:0000259" key="10">
    <source>
        <dbReference type="PROSITE" id="PS50853"/>
    </source>
</evidence>
<dbReference type="InterPro" id="IPR036116">
    <property type="entry name" value="FN3_sf"/>
</dbReference>
<keyword evidence="5" id="KW-0677">Repeat</keyword>
<keyword evidence="3" id="KW-0812">Transmembrane</keyword>